<keyword evidence="3" id="KW-0813">Transport</keyword>
<dbReference type="RefSeq" id="WP_006547546.1">
    <property type="nucleotide sequence ID" value="NZ_DS999546.1"/>
</dbReference>
<dbReference type="PANTHER" id="PTHR43649:SF31">
    <property type="entry name" value="SN-GLYCEROL-3-PHOSPHATE-BINDING PERIPLASMIC PROTEIN UGPB"/>
    <property type="match status" value="1"/>
</dbReference>
<dbReference type="Gene3D" id="3.40.190.10">
    <property type="entry name" value="Periplasmic binding protein-like II"/>
    <property type="match status" value="1"/>
</dbReference>
<name>C0VZF9_9ACTO</name>
<dbReference type="GO" id="GO:0030313">
    <property type="term" value="C:cell envelope"/>
    <property type="evidence" value="ECO:0007669"/>
    <property type="project" value="UniProtKB-SubCell"/>
</dbReference>
<feature type="signal peptide" evidence="5">
    <location>
        <begin position="1"/>
        <end position="20"/>
    </location>
</feature>
<evidence type="ECO:0000256" key="3">
    <source>
        <dbReference type="ARBA" id="ARBA00022448"/>
    </source>
</evidence>
<comment type="subcellular location">
    <subcellularLocation>
        <location evidence="1">Cell envelope</location>
    </subcellularLocation>
</comment>
<dbReference type="InterPro" id="IPR006059">
    <property type="entry name" value="SBP"/>
</dbReference>
<gene>
    <name evidence="6" type="ORF">HMPREF0044_0549</name>
</gene>
<keyword evidence="7" id="KW-1185">Reference proteome</keyword>
<organism evidence="6 7">
    <name type="scientific">Gleimia coleocanis DSM 15436</name>
    <dbReference type="NCBI Taxonomy" id="525245"/>
    <lineage>
        <taxon>Bacteria</taxon>
        <taxon>Bacillati</taxon>
        <taxon>Actinomycetota</taxon>
        <taxon>Actinomycetes</taxon>
        <taxon>Actinomycetales</taxon>
        <taxon>Actinomycetaceae</taxon>
        <taxon>Gleimia</taxon>
    </lineage>
</organism>
<dbReference type="CDD" id="cd13585">
    <property type="entry name" value="PBP2_TMBP_like"/>
    <property type="match status" value="1"/>
</dbReference>
<reference evidence="6 7" key="1">
    <citation type="submission" date="2009-01" db="EMBL/GenBank/DDBJ databases">
        <authorList>
            <person name="Qin X."/>
            <person name="Bachman B."/>
            <person name="Battles P."/>
            <person name="Bell A."/>
            <person name="Bess C."/>
            <person name="Bickham C."/>
            <person name="Chaboub L."/>
            <person name="Chen D."/>
            <person name="Coyle M."/>
            <person name="Deiros D.R."/>
            <person name="Dinh H."/>
            <person name="Forbes L."/>
            <person name="Fowler G."/>
            <person name="Francisco L."/>
            <person name="Fu Q."/>
            <person name="Gubbala S."/>
            <person name="Hale W."/>
            <person name="Han Y."/>
            <person name="Hemphill L."/>
            <person name="Highlander S.K."/>
            <person name="Hirani K."/>
            <person name="Hogues M."/>
            <person name="Jackson L."/>
            <person name="Jakkamsetti A."/>
            <person name="Javaid M."/>
            <person name="Jiang H."/>
            <person name="Korchina V."/>
            <person name="Kovar C."/>
            <person name="Lara F."/>
            <person name="Lee S."/>
            <person name="Mata R."/>
            <person name="Mathew T."/>
            <person name="Moen C."/>
            <person name="Morales K."/>
            <person name="Munidasa M."/>
            <person name="Nazareth L."/>
            <person name="Ngo R."/>
            <person name="Nguyen L."/>
            <person name="Okwuonu G."/>
            <person name="Ongeri F."/>
            <person name="Patil S."/>
            <person name="Petrosino J."/>
            <person name="Pham C."/>
            <person name="Pham P."/>
            <person name="Pu L.-L."/>
            <person name="Puazo M."/>
            <person name="Raj R."/>
            <person name="Reid J."/>
            <person name="Rouhana J."/>
            <person name="Saada N."/>
            <person name="Shang Y."/>
            <person name="Simmons D."/>
            <person name="Thornton R."/>
            <person name="Warren J."/>
            <person name="Weissenberger G."/>
            <person name="Zhang J."/>
            <person name="Zhang L."/>
            <person name="Zhou C."/>
            <person name="Zhu D."/>
            <person name="Muzny D."/>
            <person name="Worley K."/>
            <person name="Gibbs R."/>
        </authorList>
    </citation>
    <scope>NUCLEOTIDE SEQUENCE [LARGE SCALE GENOMIC DNA]</scope>
    <source>
        <strain evidence="6 7">DSM 15436</strain>
    </source>
</reference>
<proteinExistence type="inferred from homology"/>
<evidence type="ECO:0000313" key="7">
    <source>
        <dbReference type="Proteomes" id="UP000010301"/>
    </source>
</evidence>
<evidence type="ECO:0000313" key="6">
    <source>
        <dbReference type="EMBL" id="EEH64260.1"/>
    </source>
</evidence>
<dbReference type="STRING" id="525245.HMPREF0044_0549"/>
<evidence type="ECO:0000256" key="2">
    <source>
        <dbReference type="ARBA" id="ARBA00008520"/>
    </source>
</evidence>
<dbReference type="PANTHER" id="PTHR43649">
    <property type="entry name" value="ARABINOSE-BINDING PROTEIN-RELATED"/>
    <property type="match status" value="1"/>
</dbReference>
<dbReference type="EMBL" id="ACFG01000006">
    <property type="protein sequence ID" value="EEH64260.1"/>
    <property type="molecule type" value="Genomic_DNA"/>
</dbReference>
<evidence type="ECO:0000256" key="4">
    <source>
        <dbReference type="ARBA" id="ARBA00022729"/>
    </source>
</evidence>
<dbReference type="eggNOG" id="COG1653">
    <property type="taxonomic scope" value="Bacteria"/>
</dbReference>
<protein>
    <submittedName>
        <fullName evidence="6">ABC transporter, solute-binding protein</fullName>
    </submittedName>
</protein>
<dbReference type="Pfam" id="PF01547">
    <property type="entry name" value="SBP_bac_1"/>
    <property type="match status" value="1"/>
</dbReference>
<comment type="caution">
    <text evidence="6">The sequence shown here is derived from an EMBL/GenBank/DDBJ whole genome shotgun (WGS) entry which is preliminary data.</text>
</comment>
<keyword evidence="4 5" id="KW-0732">Signal</keyword>
<dbReference type="Proteomes" id="UP000010301">
    <property type="component" value="Unassembled WGS sequence"/>
</dbReference>
<dbReference type="HOGENOM" id="CLU_031285_10_5_11"/>
<dbReference type="InterPro" id="IPR050490">
    <property type="entry name" value="Bact_solute-bd_prot1"/>
</dbReference>
<feature type="chain" id="PRO_5038957242" evidence="5">
    <location>
        <begin position="21"/>
        <end position="422"/>
    </location>
</feature>
<dbReference type="SUPFAM" id="SSF53850">
    <property type="entry name" value="Periplasmic binding protein-like II"/>
    <property type="match status" value="1"/>
</dbReference>
<accession>C0VZF9</accession>
<dbReference type="PROSITE" id="PS51257">
    <property type="entry name" value="PROKAR_LIPOPROTEIN"/>
    <property type="match status" value="1"/>
</dbReference>
<comment type="similarity">
    <text evidence="2">Belongs to the bacterial solute-binding protein 1 family.</text>
</comment>
<dbReference type="AlphaFoldDB" id="C0VZF9"/>
<evidence type="ECO:0000256" key="1">
    <source>
        <dbReference type="ARBA" id="ARBA00004196"/>
    </source>
</evidence>
<evidence type="ECO:0000256" key="5">
    <source>
        <dbReference type="SAM" id="SignalP"/>
    </source>
</evidence>
<sequence length="422" mass="45520">MKLRSLAAGAIAISAMVLSACGGGATEGATGTVDKDTKAEITYALWDENQQPFIEKSIAEFNKEYPNIKVTIALTPYKQYWTKLKTQADGGNLPDVFWMNGPNIKLYGANDQLASLDDLGIEWNNFPQSLVDLYSVDGKHYGVPKDFDTIALWYNSDLFKKAGVEVPTDDWKWEDLHKAAKTISDNLKADGIYGLAADLSGGQEAFYNTMVQAGGYVIKDGKSGYDDPKSIEGLKFWSDMIADGSIPSLQIMSDTNPNDLFVSGKVAMIYAGTWNTTRYAEDAANPAALNLVQLPAGEKEGTVIHGLANVVAKTSKNPEAAAAFVKWLSTKEAAHIEGEAGVTLPAFNGAQEKFLSSHPEWNLAAYTDGAKDFGVPYPVSNNTSAWAGLEAELLAPGFGGQEPIEQSAKNMADKMNEALSQE</sequence>
<dbReference type="OrthoDB" id="1650177at2"/>